<accession>A0A0C1IM36</accession>
<evidence type="ECO:0000313" key="3">
    <source>
        <dbReference type="Proteomes" id="UP000031408"/>
    </source>
</evidence>
<dbReference type="Pfam" id="PF01569">
    <property type="entry name" value="PAP2"/>
    <property type="match status" value="1"/>
</dbReference>
<dbReference type="AlphaFoldDB" id="A0A0C1IM36"/>
<keyword evidence="3" id="KW-1185">Reference proteome</keyword>
<dbReference type="OrthoDB" id="9780455at2"/>
<dbReference type="SUPFAM" id="SSF48317">
    <property type="entry name" value="Acid phosphatase/Vanadium-dependent haloperoxidase"/>
    <property type="match status" value="1"/>
</dbReference>
<reference evidence="2 3" key="1">
    <citation type="submission" date="2014-11" db="EMBL/GenBank/DDBJ databases">
        <title>Genome sequence of Flavihumibacter solisilvae 3-3.</title>
        <authorList>
            <person name="Zhou G."/>
            <person name="Li M."/>
            <person name="Wang G."/>
        </authorList>
    </citation>
    <scope>NUCLEOTIDE SEQUENCE [LARGE SCALE GENOMIC DNA]</scope>
    <source>
        <strain evidence="2 3">3-3</strain>
    </source>
</reference>
<dbReference type="EMBL" id="JSVC01000007">
    <property type="protein sequence ID" value="KIC95315.1"/>
    <property type="molecule type" value="Genomic_DNA"/>
</dbReference>
<dbReference type="InterPro" id="IPR052559">
    <property type="entry name" value="V-haloperoxidase"/>
</dbReference>
<dbReference type="Proteomes" id="UP000031408">
    <property type="component" value="Unassembled WGS sequence"/>
</dbReference>
<proteinExistence type="predicted"/>
<dbReference type="PANTHER" id="PTHR34599:SF1">
    <property type="entry name" value="PHOSPHATIDIC ACID PHOSPHATASE TYPE 2_HALOPEROXIDASE DOMAIN-CONTAINING PROTEIN"/>
    <property type="match status" value="1"/>
</dbReference>
<dbReference type="InterPro" id="IPR036938">
    <property type="entry name" value="PAP2/HPO_sf"/>
</dbReference>
<name>A0A0C1IM36_9BACT</name>
<evidence type="ECO:0000259" key="1">
    <source>
        <dbReference type="Pfam" id="PF01569"/>
    </source>
</evidence>
<gene>
    <name evidence="2" type="ORF">OI18_06830</name>
</gene>
<dbReference type="RefSeq" id="WP_039138351.1">
    <property type="nucleotide sequence ID" value="NZ_JSVC01000007.1"/>
</dbReference>
<comment type="caution">
    <text evidence="2">The sequence shown here is derived from an EMBL/GenBank/DDBJ whole genome shotgun (WGS) entry which is preliminary data.</text>
</comment>
<feature type="domain" description="Phosphatidic acid phosphatase type 2/haloperoxidase" evidence="1">
    <location>
        <begin position="305"/>
        <end position="430"/>
    </location>
</feature>
<dbReference type="Gene3D" id="1.10.606.20">
    <property type="match status" value="1"/>
</dbReference>
<evidence type="ECO:0000313" key="2">
    <source>
        <dbReference type="EMBL" id="KIC95315.1"/>
    </source>
</evidence>
<sequence length="442" mass="49598">MRLQLIIATVFLPLFAFTIPGKDDWRGRADDPTIVHRTIKRITDVIVYDVYSPPVASRTYAYIAVAGYEAARNGNNSYLSLSGQLNQLTGLPQPGSDRPYSFSIAAAHAMLKVAQTMVISEDSILVFDRQLQKEWRSMGVPEAVLINSLQYGEAVALHIIKWAGGDMYKQTRSYPKFDVDEEASTWKPTAPAYMKAVEPHWNKIRPFLIDSAQQFKPEPAVHFSTDSSSQFFAFAKEVYLAGKNLSSEQVAIADFWDCNPFRMNVSGHVMFATKKISPGGHWININATACEIVKADIMRSLESYACLALTMADAFIICWDEKYRSRVIRPETYINLYIEKDWMPILQTPPFPEYTSGHSVVSAAAAVILTKLFGESFKYTDDTEQSFGLPARNFNSFRQAAEEAAISRLYGGIHYMPAIKFGFNAGEKLGNHITRKLRTKGS</sequence>
<dbReference type="CDD" id="cd03398">
    <property type="entry name" value="PAP2_haloperoxidase"/>
    <property type="match status" value="1"/>
</dbReference>
<dbReference type="InterPro" id="IPR000326">
    <property type="entry name" value="PAP2/HPO"/>
</dbReference>
<dbReference type="PANTHER" id="PTHR34599">
    <property type="entry name" value="PEROXIDASE-RELATED"/>
    <property type="match status" value="1"/>
</dbReference>
<organism evidence="2 3">
    <name type="scientific">Flavihumibacter solisilvae</name>
    <dbReference type="NCBI Taxonomy" id="1349421"/>
    <lineage>
        <taxon>Bacteria</taxon>
        <taxon>Pseudomonadati</taxon>
        <taxon>Bacteroidota</taxon>
        <taxon>Chitinophagia</taxon>
        <taxon>Chitinophagales</taxon>
        <taxon>Chitinophagaceae</taxon>
        <taxon>Flavihumibacter</taxon>
    </lineage>
</organism>
<protein>
    <submittedName>
        <fullName evidence="2">Phosphatidic acid phosphatase</fullName>
    </submittedName>
</protein>
<dbReference type="STRING" id="1349421.OI18_06830"/>